<gene>
    <name evidence="2" type="ORF">BB050_04087</name>
</gene>
<dbReference type="RefSeq" id="WP_066034885.1">
    <property type="nucleotide sequence ID" value="NZ_CP016907.1"/>
</dbReference>
<keyword evidence="1" id="KW-0472">Membrane</keyword>
<keyword evidence="1" id="KW-0812">Transmembrane</keyword>
<dbReference type="KEGG" id="fjg:BB050_04087"/>
<dbReference type="GeneID" id="32309966"/>
<keyword evidence="1" id="KW-1133">Transmembrane helix</keyword>
<evidence type="ECO:0000313" key="3">
    <source>
        <dbReference type="Proteomes" id="UP000093276"/>
    </source>
</evidence>
<evidence type="ECO:0008006" key="4">
    <source>
        <dbReference type="Google" id="ProtNLM"/>
    </source>
</evidence>
<sequence>MDEAINIFKFLPYSYRNQSEQEYITYLWDCYQENYNNQKYQFAFMAYHMLFMSFVYFNLWQVKSIKEDDFNKIKLGFTEALGNAINPYDFSIENERKVFDLLKYVCASHSDVKALIGNYKKLVDERNNIAHANGAIPFRTDIYLHKRINDILQYASEIQSFTKSIIQECFEKFLIESKDEETREYSIIDEQINQVLIHNHYLSIKDVGDCLEYDIHILSDDINFQEIERIYDSLSNWYENETNN</sequence>
<name>A0AAC9GJZ7_9FLAO</name>
<organism evidence="2 3">
    <name type="scientific">Flavobacterium anhuiense</name>
    <dbReference type="NCBI Taxonomy" id="459526"/>
    <lineage>
        <taxon>Bacteria</taxon>
        <taxon>Pseudomonadati</taxon>
        <taxon>Bacteroidota</taxon>
        <taxon>Flavobacteriia</taxon>
        <taxon>Flavobacteriales</taxon>
        <taxon>Flavobacteriaceae</taxon>
        <taxon>Flavobacterium</taxon>
    </lineage>
</organism>
<protein>
    <recommendedName>
        <fullName evidence="4">RiboL-PSP-HEPN domain-containing protein</fullName>
    </recommendedName>
</protein>
<dbReference type="Proteomes" id="UP000093276">
    <property type="component" value="Chromosome"/>
</dbReference>
<reference evidence="2 3" key="1">
    <citation type="submission" date="2016-08" db="EMBL/GenBank/DDBJ databases">
        <title>Complete genome sequence of Flavobacterium johnsoniae strain GSE09, a volatile-producing biocontrol agent isolated from cucumber (Cucumis sativus).</title>
        <authorList>
            <person name="Jeong J.-J."/>
            <person name="Oh J.Y."/>
            <person name="Jim Y.J."/>
            <person name="Sang M.K."/>
            <person name="Kim K.D."/>
        </authorList>
    </citation>
    <scope>NUCLEOTIDE SEQUENCE [LARGE SCALE GENOMIC DNA]</scope>
    <source>
        <strain evidence="2 3">GSE09</strain>
    </source>
</reference>
<proteinExistence type="predicted"/>
<feature type="transmembrane region" description="Helical" evidence="1">
    <location>
        <begin position="42"/>
        <end position="60"/>
    </location>
</feature>
<dbReference type="AlphaFoldDB" id="A0AAC9GJZ7"/>
<dbReference type="EMBL" id="CP016907">
    <property type="protein sequence ID" value="AOC97165.1"/>
    <property type="molecule type" value="Genomic_DNA"/>
</dbReference>
<evidence type="ECO:0000256" key="1">
    <source>
        <dbReference type="SAM" id="Phobius"/>
    </source>
</evidence>
<evidence type="ECO:0000313" key="2">
    <source>
        <dbReference type="EMBL" id="AOC97165.1"/>
    </source>
</evidence>
<accession>A0AAC9GJZ7</accession>